<keyword evidence="10" id="KW-1185">Reference proteome</keyword>
<dbReference type="PANTHER" id="PTHR22807:SF4">
    <property type="entry name" value="28S RRNA (CYTOSINE-C(5))-METHYLTRANSFERASE"/>
    <property type="match status" value="1"/>
</dbReference>
<organism evidence="8">
    <name type="scientific">Kwoniella pini CBS 10737</name>
    <dbReference type="NCBI Taxonomy" id="1296096"/>
    <lineage>
        <taxon>Eukaryota</taxon>
        <taxon>Fungi</taxon>
        <taxon>Dikarya</taxon>
        <taxon>Basidiomycota</taxon>
        <taxon>Agaricomycotina</taxon>
        <taxon>Tremellomycetes</taxon>
        <taxon>Tremellales</taxon>
        <taxon>Cryptococcaceae</taxon>
        <taxon>Kwoniella</taxon>
    </lineage>
</organism>
<accession>A0A1B9I3Z3</accession>
<evidence type="ECO:0000259" key="7">
    <source>
        <dbReference type="PROSITE" id="PS51686"/>
    </source>
</evidence>
<evidence type="ECO:0000256" key="4">
    <source>
        <dbReference type="ARBA" id="ARBA00022884"/>
    </source>
</evidence>
<evidence type="ECO:0000313" key="10">
    <source>
        <dbReference type="Proteomes" id="UP000094020"/>
    </source>
</evidence>
<dbReference type="Gene3D" id="3.40.50.150">
    <property type="entry name" value="Vaccinia Virus protein VP39"/>
    <property type="match status" value="1"/>
</dbReference>
<name>A0A1B9I3Z3_9TREE</name>
<keyword evidence="3 5" id="KW-0949">S-adenosyl-L-methionine</keyword>
<keyword evidence="2 5" id="KW-0808">Transferase</keyword>
<dbReference type="InterPro" id="IPR049561">
    <property type="entry name" value="NSUN5_7_fdxn-like"/>
</dbReference>
<dbReference type="GeneID" id="30171930"/>
<dbReference type="InterPro" id="IPR023267">
    <property type="entry name" value="RCMT"/>
</dbReference>
<feature type="region of interest" description="Disordered" evidence="6">
    <location>
        <begin position="512"/>
        <end position="558"/>
    </location>
</feature>
<dbReference type="GO" id="GO:0003723">
    <property type="term" value="F:RNA binding"/>
    <property type="evidence" value="ECO:0007669"/>
    <property type="project" value="UniProtKB-UniRule"/>
</dbReference>
<feature type="compositionally biased region" description="Basic and acidic residues" evidence="6">
    <location>
        <begin position="471"/>
        <end position="499"/>
    </location>
</feature>
<dbReference type="RefSeq" id="XP_019011461.1">
    <property type="nucleotide sequence ID" value="XM_019155307.1"/>
</dbReference>
<feature type="region of interest" description="Disordered" evidence="6">
    <location>
        <begin position="470"/>
        <end position="500"/>
    </location>
</feature>
<dbReference type="Pfam" id="PF01189">
    <property type="entry name" value="Methyltr_RsmB-F"/>
    <property type="match status" value="1"/>
</dbReference>
<keyword evidence="4 5" id="KW-0694">RNA-binding</keyword>
<feature type="domain" description="SAM-dependent MTase RsmB/NOP-type" evidence="7">
    <location>
        <begin position="148"/>
        <end position="454"/>
    </location>
</feature>
<reference evidence="8" key="1">
    <citation type="submission" date="2013-07" db="EMBL/GenBank/DDBJ databases">
        <title>The Genome Sequence of Cryptococcus pinus CBS10737.</title>
        <authorList>
            <consortium name="The Broad Institute Genome Sequencing Platform"/>
            <person name="Cuomo C."/>
            <person name="Litvintseva A."/>
            <person name="Chen Y."/>
            <person name="Heitman J."/>
            <person name="Sun S."/>
            <person name="Springer D."/>
            <person name="Dromer F."/>
            <person name="Young S.K."/>
            <person name="Zeng Q."/>
            <person name="Gargeya S."/>
            <person name="Fitzgerald M."/>
            <person name="Abouelleil A."/>
            <person name="Alvarado L."/>
            <person name="Berlin A.M."/>
            <person name="Chapman S.B."/>
            <person name="Dewar J."/>
            <person name="Goldberg J."/>
            <person name="Griggs A."/>
            <person name="Gujja S."/>
            <person name="Hansen M."/>
            <person name="Howarth C."/>
            <person name="Imamovic A."/>
            <person name="Larimer J."/>
            <person name="McCowan C."/>
            <person name="Murphy C."/>
            <person name="Pearson M."/>
            <person name="Priest M."/>
            <person name="Roberts A."/>
            <person name="Saif S."/>
            <person name="Shea T."/>
            <person name="Sykes S."/>
            <person name="Wortman J."/>
            <person name="Nusbaum C."/>
            <person name="Birren B."/>
        </authorList>
    </citation>
    <scope>NUCLEOTIDE SEQUENCE [LARGE SCALE GENOMIC DNA]</scope>
    <source>
        <strain evidence="8">CBS 10737</strain>
    </source>
</reference>
<dbReference type="STRING" id="1296096.A0A1B9I3Z3"/>
<evidence type="ECO:0000256" key="5">
    <source>
        <dbReference type="PROSITE-ProRule" id="PRU01023"/>
    </source>
</evidence>
<dbReference type="InterPro" id="IPR029063">
    <property type="entry name" value="SAM-dependent_MTases_sf"/>
</dbReference>
<dbReference type="GO" id="GO:0070475">
    <property type="term" value="P:rRNA base methylation"/>
    <property type="evidence" value="ECO:0007669"/>
    <property type="project" value="TreeGrafter"/>
</dbReference>
<dbReference type="AlphaFoldDB" id="A0A1B9I3Z3"/>
<evidence type="ECO:0000313" key="8">
    <source>
        <dbReference type="EMBL" id="OCF50242.1"/>
    </source>
</evidence>
<dbReference type="InterPro" id="IPR048889">
    <property type="entry name" value="NSUN5_RCM1_N"/>
</dbReference>
<dbReference type="GO" id="GO:0005730">
    <property type="term" value="C:nucleolus"/>
    <property type="evidence" value="ECO:0007669"/>
    <property type="project" value="TreeGrafter"/>
</dbReference>
<dbReference type="Proteomes" id="UP000094020">
    <property type="component" value="Chromosome 7"/>
</dbReference>
<comment type="caution">
    <text evidence="5">Lacks conserved residue(s) required for the propagation of feature annotation.</text>
</comment>
<proteinExistence type="inferred from homology"/>
<evidence type="ECO:0000256" key="6">
    <source>
        <dbReference type="SAM" id="MobiDB-lite"/>
    </source>
</evidence>
<dbReference type="SUPFAM" id="SSF53335">
    <property type="entry name" value="S-adenosyl-L-methionine-dependent methyltransferases"/>
    <property type="match status" value="1"/>
</dbReference>
<feature type="compositionally biased region" description="Basic residues" evidence="6">
    <location>
        <begin position="540"/>
        <end position="558"/>
    </location>
</feature>
<feature type="binding site" evidence="5">
    <location>
        <position position="320"/>
    </location>
    <ligand>
        <name>S-adenosyl-L-methionine</name>
        <dbReference type="ChEBI" id="CHEBI:59789"/>
    </ligand>
</feature>
<dbReference type="GO" id="GO:0008173">
    <property type="term" value="F:RNA methyltransferase activity"/>
    <property type="evidence" value="ECO:0007669"/>
    <property type="project" value="InterPro"/>
</dbReference>
<feature type="binding site" evidence="5">
    <location>
        <position position="273"/>
    </location>
    <ligand>
        <name>S-adenosyl-L-methionine</name>
        <dbReference type="ChEBI" id="CHEBI:59789"/>
    </ligand>
</feature>
<dbReference type="PANTHER" id="PTHR22807">
    <property type="entry name" value="NOP2 YEAST -RELATED NOL1/NOP2/FMU SUN DOMAIN-CONTAINING"/>
    <property type="match status" value="1"/>
</dbReference>
<dbReference type="KEGG" id="kpin:30171930"/>
<dbReference type="OrthoDB" id="435282at2759"/>
<feature type="compositionally biased region" description="Basic and acidic residues" evidence="6">
    <location>
        <begin position="512"/>
        <end position="533"/>
    </location>
</feature>
<protein>
    <submittedName>
        <fullName evidence="8">Nuclear protein</fullName>
    </submittedName>
</protein>
<sequence>MNFYKSAALALDHLEKNQGSVKGSLAAAGIKCTPGEGKRILALVIETLKYKPTLLELLTTVPLLSLEKLTFPKRVPRGSPSSRSLLLVLLHDLLFSSKNKIEASDLWPPKPSLLKHQARLKGELVKLQIKKGKNRKEDLAISSSSNDLYRYIRYNSNYFKSLNDLFNELKNLGFIKLLEFKYPLKEKEYFLDNHLNDFILVFNGNTNWWKGNEWYENGGIILQDKASCMPAKVLMYNWKDDEGECIDATAAPGNKTSYVSALMSNKGKLHAFERSSHRYNTLTRMLEKAHCKNVIAQRADFLESNPNSGEYKKVTRILLDPSCSGSGIVNRLDYLLEDEVEESDLKTERLEKLASFQLQMILHAFKFPSAKRIVYSTCSIHAEEDERVVYSALQSKIAKDKGWKLAPREQVIPTWERRGRPEELGGDEEMAQGIIRCLPEDRTNGFFVSCFVRDDAVGISIKTSIASKSETVVEKTKSKGNKRARDEDEEGRREAKEEVLVTENNVEDVKVVEDQVKATEEDDTAEKVSKEKTSAQLERNKRKKAAQKEKAKKRKLED</sequence>
<evidence type="ECO:0000313" key="9">
    <source>
        <dbReference type="EMBL" id="WWC71579.1"/>
    </source>
</evidence>
<dbReference type="Pfam" id="PF21148">
    <property type="entry name" value="NSUN5_fdxn-like"/>
    <property type="match status" value="1"/>
</dbReference>
<dbReference type="EMBL" id="KI894010">
    <property type="protein sequence ID" value="OCF50242.1"/>
    <property type="molecule type" value="Genomic_DNA"/>
</dbReference>
<dbReference type="Pfam" id="PF21153">
    <property type="entry name" value="NSUN5_N"/>
    <property type="match status" value="1"/>
</dbReference>
<feature type="binding site" evidence="5">
    <location>
        <position position="300"/>
    </location>
    <ligand>
        <name>S-adenosyl-L-methionine</name>
        <dbReference type="ChEBI" id="CHEBI:59789"/>
    </ligand>
</feature>
<dbReference type="InterPro" id="IPR001678">
    <property type="entry name" value="MeTrfase_RsmB-F_NOP2_dom"/>
</dbReference>
<evidence type="ECO:0000256" key="1">
    <source>
        <dbReference type="ARBA" id="ARBA00022603"/>
    </source>
</evidence>
<dbReference type="InterPro" id="IPR049560">
    <property type="entry name" value="MeTrfase_RsmB-F_NOP2_cat"/>
</dbReference>
<evidence type="ECO:0000256" key="2">
    <source>
        <dbReference type="ARBA" id="ARBA00022679"/>
    </source>
</evidence>
<evidence type="ECO:0000256" key="3">
    <source>
        <dbReference type="ARBA" id="ARBA00022691"/>
    </source>
</evidence>
<gene>
    <name evidence="8" type="ORF">I206_03561</name>
    <name evidence="9" type="ORF">I206_105537</name>
</gene>
<dbReference type="PRINTS" id="PR02008">
    <property type="entry name" value="RCMTFAMILY"/>
</dbReference>
<dbReference type="EMBL" id="CP144525">
    <property type="protein sequence ID" value="WWC71579.1"/>
    <property type="molecule type" value="Genomic_DNA"/>
</dbReference>
<dbReference type="PROSITE" id="PS51686">
    <property type="entry name" value="SAM_MT_RSMB_NOP"/>
    <property type="match status" value="1"/>
</dbReference>
<comment type="similarity">
    <text evidence="5">Belongs to the class I-like SAM-binding methyltransferase superfamily. RsmB/NOP family.</text>
</comment>
<feature type="active site" description="Nucleophile" evidence="5">
    <location>
        <position position="378"/>
    </location>
</feature>
<reference evidence="9" key="2">
    <citation type="submission" date="2013-07" db="EMBL/GenBank/DDBJ databases">
        <authorList>
            <consortium name="The Broad Institute Genome Sequencing Platform"/>
            <person name="Cuomo C."/>
            <person name="Litvintseva A."/>
            <person name="Chen Y."/>
            <person name="Heitman J."/>
            <person name="Sun S."/>
            <person name="Springer D."/>
            <person name="Dromer F."/>
            <person name="Young S.K."/>
            <person name="Zeng Q."/>
            <person name="Gargeya S."/>
            <person name="Fitzgerald M."/>
            <person name="Abouelleil A."/>
            <person name="Alvarado L."/>
            <person name="Berlin A.M."/>
            <person name="Chapman S.B."/>
            <person name="Dewar J."/>
            <person name="Goldberg J."/>
            <person name="Griggs A."/>
            <person name="Gujja S."/>
            <person name="Hansen M."/>
            <person name="Howarth C."/>
            <person name="Imamovic A."/>
            <person name="Larimer J."/>
            <person name="McCowan C."/>
            <person name="Murphy C."/>
            <person name="Pearson M."/>
            <person name="Priest M."/>
            <person name="Roberts A."/>
            <person name="Saif S."/>
            <person name="Shea T."/>
            <person name="Sykes S."/>
            <person name="Wortman J."/>
            <person name="Nusbaum C."/>
            <person name="Birren B."/>
        </authorList>
    </citation>
    <scope>NUCLEOTIDE SEQUENCE</scope>
    <source>
        <strain evidence="9">CBS 10737</strain>
    </source>
</reference>
<keyword evidence="1 5" id="KW-0489">Methyltransferase</keyword>
<reference evidence="8" key="3">
    <citation type="submission" date="2016-07" db="EMBL/GenBank/DDBJ databases">
        <title>Evolution of pathogenesis and genome organization in the Tremellales.</title>
        <authorList>
            <person name="Cuomo C."/>
            <person name="Litvintseva A."/>
            <person name="Heitman J."/>
            <person name="Chen Y."/>
            <person name="Sun S."/>
            <person name="Springer D."/>
            <person name="Dromer F."/>
            <person name="Young S."/>
            <person name="Zeng Q."/>
            <person name="Chapman S."/>
            <person name="Gujja S."/>
            <person name="Saif S."/>
            <person name="Birren B."/>
        </authorList>
    </citation>
    <scope>NUCLEOTIDE SEQUENCE</scope>
    <source>
        <strain evidence="8">CBS 10737</strain>
    </source>
</reference>
<reference evidence="9" key="4">
    <citation type="submission" date="2024-02" db="EMBL/GenBank/DDBJ databases">
        <title>Comparative genomics of Cryptococcus and Kwoniella reveals pathogenesis evolution and contrasting modes of karyotype evolution via chromosome fusion or intercentromeric recombination.</title>
        <authorList>
            <person name="Coelho M.A."/>
            <person name="David-Palma M."/>
            <person name="Shea T."/>
            <person name="Bowers K."/>
            <person name="McGinley-Smith S."/>
            <person name="Mohammad A.W."/>
            <person name="Gnirke A."/>
            <person name="Yurkov A.M."/>
            <person name="Nowrousian M."/>
            <person name="Sun S."/>
            <person name="Cuomo C.A."/>
            <person name="Heitman J."/>
        </authorList>
    </citation>
    <scope>NUCLEOTIDE SEQUENCE</scope>
    <source>
        <strain evidence="9">CBS 10737</strain>
    </source>
</reference>